<evidence type="ECO:0000313" key="2">
    <source>
        <dbReference type="Proteomes" id="UP001187531"/>
    </source>
</evidence>
<accession>A0AA88I756</accession>
<gene>
    <name evidence="1" type="ORF">QYM36_003329</name>
</gene>
<dbReference type="AlphaFoldDB" id="A0AA88I756"/>
<dbReference type="InterPro" id="IPR036691">
    <property type="entry name" value="Endo/exonu/phosph_ase_sf"/>
</dbReference>
<sequence>MPYSYKFRIKEQNEGTTELDLAIAALDYIIVAGDFSARVGRKDQTPSKVLGNFGLGQGCETGDRLVNYALMNQLTVSNTLSAQAKPPIIWYSSNGTTKSKVEYVLILQQWRSSVQDSRSYKEAATGLKSGSDHKLIVAKIFLCLAVHRKNKAKHRIESSKLLDEN</sequence>
<comment type="caution">
    <text evidence="1">The sequence shown here is derived from an EMBL/GenBank/DDBJ whole genome shotgun (WGS) entry which is preliminary data.</text>
</comment>
<evidence type="ECO:0000313" key="1">
    <source>
        <dbReference type="EMBL" id="KAK2723095.1"/>
    </source>
</evidence>
<name>A0AA88I756_ARTSF</name>
<dbReference type="EMBL" id="JAVRJZ010000005">
    <property type="protein sequence ID" value="KAK2723095.1"/>
    <property type="molecule type" value="Genomic_DNA"/>
</dbReference>
<proteinExistence type="predicted"/>
<feature type="non-terminal residue" evidence="1">
    <location>
        <position position="1"/>
    </location>
</feature>
<organism evidence="1 2">
    <name type="scientific">Artemia franciscana</name>
    <name type="common">Brine shrimp</name>
    <name type="synonym">Artemia sanfranciscana</name>
    <dbReference type="NCBI Taxonomy" id="6661"/>
    <lineage>
        <taxon>Eukaryota</taxon>
        <taxon>Metazoa</taxon>
        <taxon>Ecdysozoa</taxon>
        <taxon>Arthropoda</taxon>
        <taxon>Crustacea</taxon>
        <taxon>Branchiopoda</taxon>
        <taxon>Anostraca</taxon>
        <taxon>Artemiidae</taxon>
        <taxon>Artemia</taxon>
    </lineage>
</organism>
<reference evidence="1" key="1">
    <citation type="submission" date="2023-07" db="EMBL/GenBank/DDBJ databases">
        <title>Chromosome-level genome assembly of Artemia franciscana.</title>
        <authorList>
            <person name="Jo E."/>
        </authorList>
    </citation>
    <scope>NUCLEOTIDE SEQUENCE</scope>
    <source>
        <tissue evidence="1">Whole body</tissue>
    </source>
</reference>
<dbReference type="Gene3D" id="3.60.10.10">
    <property type="entry name" value="Endonuclease/exonuclease/phosphatase"/>
    <property type="match status" value="1"/>
</dbReference>
<dbReference type="Proteomes" id="UP001187531">
    <property type="component" value="Unassembled WGS sequence"/>
</dbReference>
<protein>
    <submittedName>
        <fullName evidence="1">Uncharacterized protein</fullName>
    </submittedName>
</protein>
<keyword evidence="2" id="KW-1185">Reference proteome</keyword>